<dbReference type="Pfam" id="PF01594">
    <property type="entry name" value="AI-2E_transport"/>
    <property type="match status" value="1"/>
</dbReference>
<evidence type="ECO:0000256" key="6">
    <source>
        <dbReference type="SAM" id="MobiDB-lite"/>
    </source>
</evidence>
<evidence type="ECO:0000256" key="5">
    <source>
        <dbReference type="ARBA" id="ARBA00023136"/>
    </source>
</evidence>
<feature type="transmembrane region" description="Helical" evidence="7">
    <location>
        <begin position="322"/>
        <end position="355"/>
    </location>
</feature>
<evidence type="ECO:0000256" key="7">
    <source>
        <dbReference type="SAM" id="Phobius"/>
    </source>
</evidence>
<comment type="subcellular location">
    <subcellularLocation>
        <location evidence="1">Membrane</location>
        <topology evidence="1">Multi-pass membrane protein</topology>
    </subcellularLocation>
</comment>
<feature type="region of interest" description="Disordered" evidence="6">
    <location>
        <begin position="414"/>
        <end position="446"/>
    </location>
</feature>
<evidence type="ECO:0000256" key="3">
    <source>
        <dbReference type="ARBA" id="ARBA00022692"/>
    </source>
</evidence>
<reference evidence="8 9" key="1">
    <citation type="submission" date="2020-10" db="EMBL/GenBank/DDBJ databases">
        <title>ChiBAC.</title>
        <authorList>
            <person name="Zenner C."/>
            <person name="Hitch T.C.A."/>
            <person name="Clavel T."/>
        </authorList>
    </citation>
    <scope>NUCLEOTIDE SEQUENCE [LARGE SCALE GENOMIC DNA]</scope>
    <source>
        <strain evidence="8 9">DSM 107455</strain>
    </source>
</reference>
<keyword evidence="4 7" id="KW-1133">Transmembrane helix</keyword>
<name>A0ABR9QS57_9ACTN</name>
<gene>
    <name evidence="8" type="ORF">INF26_03485</name>
</gene>
<feature type="transmembrane region" description="Helical" evidence="7">
    <location>
        <begin position="171"/>
        <end position="189"/>
    </location>
</feature>
<keyword evidence="3 7" id="KW-0812">Transmembrane</keyword>
<protein>
    <submittedName>
        <fullName evidence="8">AI-2E family transporter</fullName>
    </submittedName>
</protein>
<feature type="transmembrane region" description="Helical" evidence="7">
    <location>
        <begin position="279"/>
        <end position="302"/>
    </location>
</feature>
<comment type="caution">
    <text evidence="8">The sequence shown here is derived from an EMBL/GenBank/DDBJ whole genome shotgun (WGS) entry which is preliminary data.</text>
</comment>
<accession>A0ABR9QS57</accession>
<evidence type="ECO:0000313" key="9">
    <source>
        <dbReference type="Proteomes" id="UP001194273"/>
    </source>
</evidence>
<evidence type="ECO:0000256" key="1">
    <source>
        <dbReference type="ARBA" id="ARBA00004141"/>
    </source>
</evidence>
<dbReference type="InterPro" id="IPR002549">
    <property type="entry name" value="AI-2E-like"/>
</dbReference>
<evidence type="ECO:0000256" key="2">
    <source>
        <dbReference type="ARBA" id="ARBA00009773"/>
    </source>
</evidence>
<dbReference type="RefSeq" id="WP_193529322.1">
    <property type="nucleotide sequence ID" value="NZ_JADCJZ010000001.1"/>
</dbReference>
<organism evidence="8 9">
    <name type="scientific">Thermophilibacter gallinarum</name>
    <dbReference type="NCBI Taxonomy" id="2779357"/>
    <lineage>
        <taxon>Bacteria</taxon>
        <taxon>Bacillati</taxon>
        <taxon>Actinomycetota</taxon>
        <taxon>Coriobacteriia</taxon>
        <taxon>Coriobacteriales</taxon>
        <taxon>Atopobiaceae</taxon>
        <taxon>Thermophilibacter</taxon>
    </lineage>
</organism>
<keyword evidence="5 7" id="KW-0472">Membrane</keyword>
<sequence>MSAKPRSTRYEKWRLRAVVAWTLVGAALVFLLAVRGLSIVGQAVELLLVGTILGYVCSPITNRLEDHKVPRGAAALLSLVLVVAAIAALVALFMGPFLRELITLLRNVPSYFTQAQAALETFWDTYGSASGGNVQNAISSFVNVLVDAGSQVASDLARTLSTGLVTSITDFAGHLVTVFLAMILAYWFALDYPRIMHEFAVIAGPEYDDELVLSLAVLSRSVGGYMRGTLITSLANGLMVAAGLWIVGHPYAGLLGIATFVLHFVPVVGPMLSSVSAVLLALFVSPVCALWTLVITVVAQNVTDNVLSPLVMQSAVKIHPALSLVGIVVGGALGGAVGMVLAVPLTAAIKGLFVYYFESRTGRQLVSPGGAFFGGTAYSDAEGRPRATFDALDDDTFIARSRLLAGLARLHGYDDLLGDKGEKDEPADKADKAEKPDKPESGQRDA</sequence>
<dbReference type="PANTHER" id="PTHR21716">
    <property type="entry name" value="TRANSMEMBRANE PROTEIN"/>
    <property type="match status" value="1"/>
</dbReference>
<feature type="transmembrane region" description="Helical" evidence="7">
    <location>
        <begin position="46"/>
        <end position="64"/>
    </location>
</feature>
<evidence type="ECO:0000256" key="4">
    <source>
        <dbReference type="ARBA" id="ARBA00022989"/>
    </source>
</evidence>
<feature type="transmembrane region" description="Helical" evidence="7">
    <location>
        <begin position="76"/>
        <end position="98"/>
    </location>
</feature>
<dbReference type="Proteomes" id="UP001194273">
    <property type="component" value="Unassembled WGS sequence"/>
</dbReference>
<evidence type="ECO:0000313" key="8">
    <source>
        <dbReference type="EMBL" id="MBE5023916.1"/>
    </source>
</evidence>
<proteinExistence type="inferred from homology"/>
<dbReference type="PANTHER" id="PTHR21716:SF62">
    <property type="entry name" value="TRANSPORT PROTEIN YDBI-RELATED"/>
    <property type="match status" value="1"/>
</dbReference>
<keyword evidence="9" id="KW-1185">Reference proteome</keyword>
<comment type="similarity">
    <text evidence="2">Belongs to the autoinducer-2 exporter (AI-2E) (TC 2.A.86) family.</text>
</comment>
<dbReference type="EMBL" id="JADCJZ010000001">
    <property type="protein sequence ID" value="MBE5023916.1"/>
    <property type="molecule type" value="Genomic_DNA"/>
</dbReference>